<sequence length="732" mass="78601">MADSIGIPIAGPSTMFPTTSISTNINTPIPASTPTILESLNTLLVAHQTRNLSLTHLHPYAPLHISNINGKDNGKGKGKGKDRGNLAVISDLRQSVARLRATLEGPGSGDGEVQGRLIRGLKEISTHQPNILALLPTLQPSLASNLSSGSSSGSGSGCTPLFPSKSLLLSPTKLLEKISLESGLQCFIEDPQFGLMRSSLAIAGGRFVCDVDLSDDLGVPDAEADAEGEGEGEGEGEEGGEGEGVEKGEDDDDMGMNPNTHNGTTATEMKTKQGSTSSGKIRLSKISVNHITLSGTTAKSTYITSVLKSLIERYLDAYYDDHLDDFAKEGVLRELEDGLSELRVLDEYSAGAEDGKDGKDGFEELERVVKVLDQFSKSDDGNSSRIYNAESRSIFPTFHLLPPTLTSPLTPTPTPSEQCNQSHNPSIKIRPSRPGETIPSPTLGGTANEDVNMEDSANVASNWAKEWIVEIKDDLVVRRNFLDPTTEGEESDLGVMNGVKVENLLYRPYPAPPLPSLAQQIQLFPYASTFSHSSASSSSSNVHGHEKDDMSEHKSGMLEQRWSMVQPGPEAFVVGRIGVPSASEGLGRLLNVIRNQIVLNRLFSTIFKVENLVPDQVDQAGEDGQDVDDMGASDLEDLLAGGQRSIPINMSLTQSSIEITFPLISISSDNGKSQGQVKDVHLIVRPSAEERQGFMDIRVDGEVFNLHSGAALSLLDVVREVIDKKNKVELGK</sequence>
<dbReference type="EMBL" id="CP144536">
    <property type="protein sequence ID" value="WWC63429.1"/>
    <property type="molecule type" value="Genomic_DNA"/>
</dbReference>
<evidence type="ECO:0000256" key="1">
    <source>
        <dbReference type="SAM" id="MobiDB-lite"/>
    </source>
</evidence>
<feature type="compositionally biased region" description="Polar residues" evidence="1">
    <location>
        <begin position="257"/>
        <end position="278"/>
    </location>
</feature>
<accession>A0AAJ8KRK8</accession>
<evidence type="ECO:0000313" key="3">
    <source>
        <dbReference type="Proteomes" id="UP000078595"/>
    </source>
</evidence>
<proteinExistence type="predicted"/>
<feature type="compositionally biased region" description="Acidic residues" evidence="1">
    <location>
        <begin position="222"/>
        <end position="254"/>
    </location>
</feature>
<feature type="region of interest" description="Disordered" evidence="1">
    <location>
        <begin position="218"/>
        <end position="278"/>
    </location>
</feature>
<feature type="region of interest" description="Disordered" evidence="1">
    <location>
        <begin position="404"/>
        <end position="450"/>
    </location>
</feature>
<reference evidence="2" key="2">
    <citation type="submission" date="2024-02" db="EMBL/GenBank/DDBJ databases">
        <title>Comparative genomics of Cryptococcus and Kwoniella reveals pathogenesis evolution and contrasting modes of karyotype evolution via chromosome fusion or intercentromeric recombination.</title>
        <authorList>
            <person name="Coelho M.A."/>
            <person name="David-Palma M."/>
            <person name="Shea T."/>
            <person name="Bowers K."/>
            <person name="McGinley-Smith S."/>
            <person name="Mohammad A.W."/>
            <person name="Gnirke A."/>
            <person name="Yurkov A.M."/>
            <person name="Nowrousian M."/>
            <person name="Sun S."/>
            <person name="Cuomo C.A."/>
            <person name="Heitman J."/>
        </authorList>
    </citation>
    <scope>NUCLEOTIDE SEQUENCE</scope>
    <source>
        <strain evidence="2">CBS 10117</strain>
    </source>
</reference>
<dbReference type="KEGG" id="kdj:28969750"/>
<dbReference type="Proteomes" id="UP000078595">
    <property type="component" value="Chromosome 7"/>
</dbReference>
<protein>
    <submittedName>
        <fullName evidence="2">Uncharacterized protein</fullName>
    </submittedName>
</protein>
<gene>
    <name evidence="2" type="ORF">I303_106031</name>
</gene>
<organism evidence="2 3">
    <name type="scientific">Kwoniella dejecticola CBS 10117</name>
    <dbReference type="NCBI Taxonomy" id="1296121"/>
    <lineage>
        <taxon>Eukaryota</taxon>
        <taxon>Fungi</taxon>
        <taxon>Dikarya</taxon>
        <taxon>Basidiomycota</taxon>
        <taxon>Agaricomycotina</taxon>
        <taxon>Tremellomycetes</taxon>
        <taxon>Tremellales</taxon>
        <taxon>Cryptococcaceae</taxon>
        <taxon>Kwoniella</taxon>
    </lineage>
</organism>
<evidence type="ECO:0000313" key="2">
    <source>
        <dbReference type="EMBL" id="WWC63429.1"/>
    </source>
</evidence>
<keyword evidence="3" id="KW-1185">Reference proteome</keyword>
<dbReference type="RefSeq" id="XP_065825371.1">
    <property type="nucleotide sequence ID" value="XM_065969299.1"/>
</dbReference>
<dbReference type="AlphaFoldDB" id="A0AAJ8KRK8"/>
<dbReference type="GeneID" id="28969750"/>
<name>A0AAJ8KRK8_9TREE</name>
<reference evidence="2" key="1">
    <citation type="submission" date="2013-07" db="EMBL/GenBank/DDBJ databases">
        <authorList>
            <consortium name="The Broad Institute Genome Sequencing Platform"/>
            <person name="Cuomo C."/>
            <person name="Litvintseva A."/>
            <person name="Chen Y."/>
            <person name="Heitman J."/>
            <person name="Sun S."/>
            <person name="Springer D."/>
            <person name="Dromer F."/>
            <person name="Young S.K."/>
            <person name="Zeng Q."/>
            <person name="Gargeya S."/>
            <person name="Fitzgerald M."/>
            <person name="Abouelleil A."/>
            <person name="Alvarado L."/>
            <person name="Berlin A.M."/>
            <person name="Chapman S.B."/>
            <person name="Dewar J."/>
            <person name="Goldberg J."/>
            <person name="Griggs A."/>
            <person name="Gujja S."/>
            <person name="Hansen M."/>
            <person name="Howarth C."/>
            <person name="Imamovic A."/>
            <person name="Larimer J."/>
            <person name="McCowan C."/>
            <person name="Murphy C."/>
            <person name="Pearson M."/>
            <person name="Priest M."/>
            <person name="Roberts A."/>
            <person name="Saif S."/>
            <person name="Shea T."/>
            <person name="Sykes S."/>
            <person name="Wortman J."/>
            <person name="Nusbaum C."/>
            <person name="Birren B."/>
        </authorList>
    </citation>
    <scope>NUCLEOTIDE SEQUENCE</scope>
    <source>
        <strain evidence="2">CBS 10117</strain>
    </source>
</reference>